<accession>A0ABR1W1I7</accession>
<proteinExistence type="predicted"/>
<keyword evidence="5" id="KW-0378">Hydrolase</keyword>
<feature type="compositionally biased region" description="Low complexity" evidence="7">
    <location>
        <begin position="883"/>
        <end position="896"/>
    </location>
</feature>
<sequence length="1040" mass="117486">MLADTKNLVRIIVPKALLQQTAQLLSTSVGSLLGRQVRHIPFSRRTSTKEDNIKLYHSLHRDIQKHSGIMLCVPEHNLSFMLSGQQRLLDQRVPEANVMLRTQGWLNATSRDIMDESDHILATRTQLIYPSGSLYSVDGHPTRWLVIEAVLALVDMHLWSLEKTFSQTNLPSENFSPGGKMRPASIDRINKLCPDQVHIRQTVYLLRGLLCQRILISTLRKRWNVEYGLHPERDPIAVPYLAKGVPSEQSEYGHCDVAILLTCLSFYHGGLSQSQTREAIEQVLKSDDPASLYEKWIDERLPEYLRDWQSLNVDDPQQLFQIWSCVRYRVPVIDYYLNTFVFPRHAKQFKVKIQSNGWDLPLTASRSGVGESVRFKGTTGFSGTNDNKNLLPLNIKQEDLEPLSHTNAEVLTYLLQQRSRKYFKIADWKGNRLSEVDFLCMLSRHGYRILIDAGASILEMDNYTLATTWLRVDTVASVALYFEGDKPMIVSKQGAKTPLLATPYADNLDDVLVYLDEVHTRGTDLKFAPNARAALTLGIGQSKDTTVQAAMRLRQLGTTQLVTFYATPEVDRSIRDICKKKDHELIQSPDVLQWLIANTCNGIEALQPLYYAQGTDYCHRKQAELDYPHFVDDDDERNDYVASIKQNERQTLQQLYGPQKKAKSTAVTAQGDQVWHHIARFRVAGGRAGEGDRDFIGTWTSTPELVVYLEARIGLCQCSVLCLETELGRKYRVHRDHAGFPLFLSGEFEKTVKVVIESYSDQFLRPVQWVLYSPSPDSAVVVTPEEAEDLILMLRGGELPTYLLTYTAPVTRRMVGFNSLKFFSIPVLPEGWTAPPDLVVELGLFAGRLYFDWDEYPSVCSVLGIDESMVTKDELDLTTEHNTTTSPAESSTEASSVQALDGTAESRISGIDLPRANSNHETNGFTSKPFTFTREWLSVRRRGQDIAHSPMGFIASGKPLHADLPFFQRAREGAGVTSALFAPVSAAARPVDHLGAPVPSHDRQEPHDEEMDVGNYDAEAELRDDEEHEEIEYEEADKKH</sequence>
<dbReference type="InterPro" id="IPR022099">
    <property type="entry name" value="DUF3638"/>
</dbReference>
<keyword evidence="6" id="KW-0788">Thiol protease</keyword>
<protein>
    <recommendedName>
        <fullName evidence="2">ubiquitinyl hydrolase 1</fullName>
        <ecNumber evidence="2">3.4.19.12</ecNumber>
    </recommendedName>
</protein>
<dbReference type="Pfam" id="PF12340">
    <property type="entry name" value="DUF3638"/>
    <property type="match status" value="1"/>
</dbReference>
<dbReference type="EC" id="3.4.19.12" evidence="2"/>
<comment type="caution">
    <text evidence="10">The sequence shown here is derived from an EMBL/GenBank/DDBJ whole genome shotgun (WGS) entry which is preliminary data.</text>
</comment>
<keyword evidence="11" id="KW-1185">Reference proteome</keyword>
<dbReference type="InterPro" id="IPR051346">
    <property type="entry name" value="OTU_Deubiquitinase"/>
</dbReference>
<feature type="domain" description="DUF3645" evidence="9">
    <location>
        <begin position="230"/>
        <end position="262"/>
    </location>
</feature>
<evidence type="ECO:0000259" key="8">
    <source>
        <dbReference type="Pfam" id="PF12340"/>
    </source>
</evidence>
<gene>
    <name evidence="10" type="ORF">PG994_003265</name>
</gene>
<evidence type="ECO:0000256" key="3">
    <source>
        <dbReference type="ARBA" id="ARBA00022670"/>
    </source>
</evidence>
<keyword evidence="3" id="KW-0645">Protease</keyword>
<dbReference type="PANTHER" id="PTHR13367:SF32">
    <property type="entry name" value="DUF6606 DOMAIN-CONTAINING PROTEIN"/>
    <property type="match status" value="1"/>
</dbReference>
<dbReference type="Proteomes" id="UP001480595">
    <property type="component" value="Unassembled WGS sequence"/>
</dbReference>
<feature type="region of interest" description="Disordered" evidence="7">
    <location>
        <begin position="879"/>
        <end position="901"/>
    </location>
</feature>
<evidence type="ECO:0000256" key="2">
    <source>
        <dbReference type="ARBA" id="ARBA00012759"/>
    </source>
</evidence>
<comment type="catalytic activity">
    <reaction evidence="1">
        <text>Thiol-dependent hydrolysis of ester, thioester, amide, peptide and isopeptide bonds formed by the C-terminal Gly of ubiquitin (a 76-residue protein attached to proteins as an intracellular targeting signal).</text>
        <dbReference type="EC" id="3.4.19.12"/>
    </reaction>
</comment>
<dbReference type="InterPro" id="IPR022105">
    <property type="entry name" value="DUF3645"/>
</dbReference>
<evidence type="ECO:0000259" key="9">
    <source>
        <dbReference type="Pfam" id="PF12359"/>
    </source>
</evidence>
<evidence type="ECO:0000256" key="7">
    <source>
        <dbReference type="SAM" id="MobiDB-lite"/>
    </source>
</evidence>
<keyword evidence="4" id="KW-0833">Ubl conjugation pathway</keyword>
<feature type="region of interest" description="Disordered" evidence="7">
    <location>
        <begin position="992"/>
        <end position="1040"/>
    </location>
</feature>
<dbReference type="Pfam" id="PF12359">
    <property type="entry name" value="DUF3645"/>
    <property type="match status" value="1"/>
</dbReference>
<evidence type="ECO:0000256" key="6">
    <source>
        <dbReference type="ARBA" id="ARBA00022807"/>
    </source>
</evidence>
<dbReference type="PANTHER" id="PTHR13367">
    <property type="entry name" value="UBIQUITIN THIOESTERASE"/>
    <property type="match status" value="1"/>
</dbReference>
<feature type="compositionally biased region" description="Acidic residues" evidence="7">
    <location>
        <begin position="1007"/>
        <end position="1040"/>
    </location>
</feature>
<dbReference type="RefSeq" id="XP_066718952.1">
    <property type="nucleotide sequence ID" value="XM_066854674.1"/>
</dbReference>
<organism evidence="10 11">
    <name type="scientific">Apiospora phragmitis</name>
    <dbReference type="NCBI Taxonomy" id="2905665"/>
    <lineage>
        <taxon>Eukaryota</taxon>
        <taxon>Fungi</taxon>
        <taxon>Dikarya</taxon>
        <taxon>Ascomycota</taxon>
        <taxon>Pezizomycotina</taxon>
        <taxon>Sordariomycetes</taxon>
        <taxon>Xylariomycetidae</taxon>
        <taxon>Amphisphaeriales</taxon>
        <taxon>Apiosporaceae</taxon>
        <taxon>Apiospora</taxon>
    </lineage>
</organism>
<name>A0ABR1W1I7_9PEZI</name>
<reference evidence="10 11" key="1">
    <citation type="submission" date="2023-01" db="EMBL/GenBank/DDBJ databases">
        <title>Analysis of 21 Apiospora genomes using comparative genomics revels a genus with tremendous synthesis potential of carbohydrate active enzymes and secondary metabolites.</title>
        <authorList>
            <person name="Sorensen T."/>
        </authorList>
    </citation>
    <scope>NUCLEOTIDE SEQUENCE [LARGE SCALE GENOMIC DNA]</scope>
    <source>
        <strain evidence="10 11">CBS 135458</strain>
    </source>
</reference>
<evidence type="ECO:0000256" key="5">
    <source>
        <dbReference type="ARBA" id="ARBA00022801"/>
    </source>
</evidence>
<evidence type="ECO:0000256" key="1">
    <source>
        <dbReference type="ARBA" id="ARBA00000707"/>
    </source>
</evidence>
<feature type="domain" description="DUF3638" evidence="8">
    <location>
        <begin position="2"/>
        <end position="161"/>
    </location>
</feature>
<dbReference type="GeneID" id="92087737"/>
<evidence type="ECO:0000313" key="10">
    <source>
        <dbReference type="EMBL" id="KAK8075993.1"/>
    </source>
</evidence>
<evidence type="ECO:0000313" key="11">
    <source>
        <dbReference type="Proteomes" id="UP001480595"/>
    </source>
</evidence>
<evidence type="ECO:0000256" key="4">
    <source>
        <dbReference type="ARBA" id="ARBA00022786"/>
    </source>
</evidence>
<dbReference type="EMBL" id="JAQQWL010000004">
    <property type="protein sequence ID" value="KAK8075993.1"/>
    <property type="molecule type" value="Genomic_DNA"/>
</dbReference>